<proteinExistence type="predicted"/>
<organism evidence="1">
    <name type="scientific">virus sp. ctrcb4</name>
    <dbReference type="NCBI Taxonomy" id="2825824"/>
    <lineage>
        <taxon>Viruses</taxon>
    </lineage>
</organism>
<accession>A0A8S5RPL7</accession>
<evidence type="ECO:0000313" key="1">
    <source>
        <dbReference type="EMBL" id="DAE33073.1"/>
    </source>
</evidence>
<reference evidence="1" key="1">
    <citation type="journal article" date="2021" name="Proc. Natl. Acad. Sci. U.S.A.">
        <title>A Catalog of Tens of Thousands of Viruses from Human Metagenomes Reveals Hidden Associations with Chronic Diseases.</title>
        <authorList>
            <person name="Tisza M.J."/>
            <person name="Buck C.B."/>
        </authorList>
    </citation>
    <scope>NUCLEOTIDE SEQUENCE</scope>
    <source>
        <strain evidence="1">Ctrcb4</strain>
    </source>
</reference>
<name>A0A8S5RPL7_9VIRU</name>
<dbReference type="EMBL" id="BK059132">
    <property type="protein sequence ID" value="DAE33073.1"/>
    <property type="molecule type" value="Genomic_DNA"/>
</dbReference>
<protein>
    <submittedName>
        <fullName evidence="1">Uncharacterized protein</fullName>
    </submittedName>
</protein>
<sequence length="90" mass="10087">MIGTTRCDIDYSAKYMALEDQFINIATKDKDFTYKLSGAEKVCLDSYMAARNNKLLFSKGNFDVNGKTTISDEIGRPIVTTEGKRICPYA</sequence>